<dbReference type="SUPFAM" id="SSF47005">
    <property type="entry name" value="Peripheral subunit-binding domain of 2-oxo acid dehydrogenase complex"/>
    <property type="match status" value="1"/>
</dbReference>
<dbReference type="Pfam" id="PF00364">
    <property type="entry name" value="Biotin_lipoyl"/>
    <property type="match status" value="1"/>
</dbReference>
<dbReference type="Gene3D" id="4.10.320.10">
    <property type="entry name" value="E3-binding domain"/>
    <property type="match status" value="1"/>
</dbReference>
<evidence type="ECO:0000256" key="5">
    <source>
        <dbReference type="ARBA" id="ARBA00022823"/>
    </source>
</evidence>
<comment type="cofactor">
    <cofactor evidence="1 10">
        <name>(R)-lipoate</name>
        <dbReference type="ChEBI" id="CHEBI:83088"/>
    </cofactor>
</comment>
<dbReference type="GO" id="GO:0016407">
    <property type="term" value="F:acetyltransferase activity"/>
    <property type="evidence" value="ECO:0007669"/>
    <property type="project" value="TreeGrafter"/>
</dbReference>
<feature type="domain" description="Peripheral subunit-binding (PSBD)" evidence="12">
    <location>
        <begin position="225"/>
        <end position="262"/>
    </location>
</feature>
<protein>
    <recommendedName>
        <fullName evidence="10">Dihydrolipoamide acetyltransferase component of pyruvate dehydrogenase complex</fullName>
        <ecNumber evidence="10">2.3.1.-</ecNumber>
    </recommendedName>
</protein>
<dbReference type="GO" id="GO:0005829">
    <property type="term" value="C:cytosol"/>
    <property type="evidence" value="ECO:0007669"/>
    <property type="project" value="UniProtKB-ARBA"/>
</dbReference>
<evidence type="ECO:0000256" key="8">
    <source>
        <dbReference type="ARBA" id="ARBA00023315"/>
    </source>
</evidence>
<dbReference type="InterPro" id="IPR023213">
    <property type="entry name" value="CAT-like_dom_sf"/>
</dbReference>
<dbReference type="InterPro" id="IPR000089">
    <property type="entry name" value="Biotin_lipoyl"/>
</dbReference>
<dbReference type="PROSITE" id="PS00189">
    <property type="entry name" value="LIPOYL"/>
    <property type="match status" value="1"/>
</dbReference>
<dbReference type="InterPro" id="IPR004167">
    <property type="entry name" value="PSBD"/>
</dbReference>
<dbReference type="InterPro" id="IPR011053">
    <property type="entry name" value="Single_hybrid_motif"/>
</dbReference>
<keyword evidence="7" id="KW-0496">Mitochondrion</keyword>
<comment type="catalytic activity">
    <reaction evidence="9">
        <text>N(6)-[(R)-dihydrolipoyl]-L-lysyl-[protein] + 2-methylpropanoyl-CoA = N(6)-[(R)-S(8)-2-methylpropanoyldihydrolipoyl]-L-lysyl-[protein] + CoA</text>
        <dbReference type="Rhea" id="RHEA:18865"/>
        <dbReference type="Rhea" id="RHEA-COMP:10475"/>
        <dbReference type="Rhea" id="RHEA-COMP:10497"/>
        <dbReference type="ChEBI" id="CHEBI:57287"/>
        <dbReference type="ChEBI" id="CHEBI:57338"/>
        <dbReference type="ChEBI" id="CHEBI:83100"/>
        <dbReference type="ChEBI" id="CHEBI:83142"/>
        <dbReference type="EC" id="2.3.1.168"/>
    </reaction>
    <physiologicalReaction direction="left-to-right" evidence="9">
        <dbReference type="Rhea" id="RHEA:18866"/>
    </physiologicalReaction>
</comment>
<dbReference type="SUPFAM" id="SSF51230">
    <property type="entry name" value="Single hybrid motif"/>
    <property type="match status" value="1"/>
</dbReference>
<dbReference type="PANTHER" id="PTHR43178">
    <property type="entry name" value="DIHYDROLIPOAMIDE ACETYLTRANSFERASE COMPONENT OF PYRUVATE DEHYDROGENASE COMPLEX"/>
    <property type="match status" value="1"/>
</dbReference>
<feature type="domain" description="Lipoyl-binding" evidence="11">
    <location>
        <begin position="111"/>
        <end position="186"/>
    </location>
</feature>
<dbReference type="PROSITE" id="PS51826">
    <property type="entry name" value="PSBD"/>
    <property type="match status" value="1"/>
</dbReference>
<dbReference type="InterPro" id="IPR050743">
    <property type="entry name" value="2-oxoacid_DH_E2_comp"/>
</dbReference>
<evidence type="ECO:0000259" key="12">
    <source>
        <dbReference type="PROSITE" id="PS51826"/>
    </source>
</evidence>
<dbReference type="Pfam" id="PF02817">
    <property type="entry name" value="E3_binding"/>
    <property type="match status" value="1"/>
</dbReference>
<evidence type="ECO:0000256" key="6">
    <source>
        <dbReference type="ARBA" id="ARBA00022946"/>
    </source>
</evidence>
<keyword evidence="6" id="KW-0809">Transit peptide</keyword>
<proteinExistence type="evidence at transcript level"/>
<dbReference type="PROSITE" id="PS50968">
    <property type="entry name" value="BIOTINYL_LIPOYL"/>
    <property type="match status" value="1"/>
</dbReference>
<dbReference type="GO" id="GO:0043754">
    <property type="term" value="F:dihydrolipoamide branched chain acyltransferase activity"/>
    <property type="evidence" value="ECO:0007669"/>
    <property type="project" value="UniProtKB-EC"/>
</dbReference>
<name>A0A2P2I5V4_9CRUS</name>
<dbReference type="GO" id="GO:0031405">
    <property type="term" value="F:lipoic acid binding"/>
    <property type="evidence" value="ECO:0007669"/>
    <property type="project" value="TreeGrafter"/>
</dbReference>
<sequence length="559" mass="60326">MTMVSRIHVQGSLQFLRIPIFTRATSNFFHSGCGAQSCSSLSIKHHQTASPGTAARPSANLSCSSQQATQLTSNKCISAYKLNSTRGICNISSSTPHLLRFLHTSKPNNKVVEFLLADIGEGIQEVIVKEWFVQEGDTVEQFDNVCEVQSDKASVTITSRYDGIVAKLHYEVDDTAYVGKPLIDIQVTKDGDSYTMGEELPEQEAIPLATEAKDASVDLPSVKVLTTPAVRRIAKENNINLALVQGTGKDGRLMKEDLLNYIAKEGRVRASTSPSVAAPAPPSVSTAAAKPFAAAVEQKPTAAVTAVESTVPSTTPLPASLPMVHGKDRTETIKGFQKAMVRSMTQALKVPHFGYCDEIDLTALVGKKKEFQELASKYGIRFSFMPVFVKAASLALLHFPVLNASVDANCENITYKASHNIGIAMDTVNGLLVPNVKEVQSKTLLEVAQEINRLQELGAKGAIGSADISNGTFTISNIGSIGGTYAKPVIMHPEVAIGAFGKIQKLPRFDSNGVVFAAHIMQVSWAADHRVIDGATMARFSNMWKNFLENPTLLALYMK</sequence>
<reference evidence="13" key="1">
    <citation type="journal article" date="2018" name="Biosci. Biotechnol. Biochem.">
        <title>Polysaccharide hydrolase of the hadal zone amphipods Hirondellea gigas.</title>
        <authorList>
            <person name="Kobayashi H."/>
            <person name="Nagahama T."/>
            <person name="Arai W."/>
            <person name="Sasagawa Y."/>
            <person name="Umeda M."/>
            <person name="Hayashi T."/>
            <person name="Nikaido I."/>
            <person name="Watanabe H."/>
            <person name="Oguri K."/>
            <person name="Kitazato H."/>
            <person name="Fujioka K."/>
            <person name="Kido Y."/>
            <person name="Takami H."/>
        </authorList>
    </citation>
    <scope>NUCLEOTIDE SEQUENCE</scope>
    <source>
        <tissue evidence="13">Whole body</tissue>
    </source>
</reference>
<comment type="similarity">
    <text evidence="3 10">Belongs to the 2-oxoacid dehydrogenase family.</text>
</comment>
<dbReference type="AlphaFoldDB" id="A0A2P2I5V4"/>
<dbReference type="Gene3D" id="3.30.559.10">
    <property type="entry name" value="Chloramphenicol acetyltransferase-like domain"/>
    <property type="match status" value="1"/>
</dbReference>
<dbReference type="InterPro" id="IPR003016">
    <property type="entry name" value="2-oxoA_DH_lipoyl-BS"/>
</dbReference>
<evidence type="ECO:0000313" key="13">
    <source>
        <dbReference type="EMBL" id="LAB69397.1"/>
    </source>
</evidence>
<dbReference type="Pfam" id="PF00198">
    <property type="entry name" value="2-oxoacid_dh"/>
    <property type="match status" value="1"/>
</dbReference>
<dbReference type="InterPro" id="IPR001078">
    <property type="entry name" value="2-oxoacid_DH_actylTfrase"/>
</dbReference>
<evidence type="ECO:0000256" key="2">
    <source>
        <dbReference type="ARBA" id="ARBA00004305"/>
    </source>
</evidence>
<organism evidence="13">
    <name type="scientific">Hirondellea gigas</name>
    <dbReference type="NCBI Taxonomy" id="1518452"/>
    <lineage>
        <taxon>Eukaryota</taxon>
        <taxon>Metazoa</taxon>
        <taxon>Ecdysozoa</taxon>
        <taxon>Arthropoda</taxon>
        <taxon>Crustacea</taxon>
        <taxon>Multicrustacea</taxon>
        <taxon>Malacostraca</taxon>
        <taxon>Eumalacostraca</taxon>
        <taxon>Peracarida</taxon>
        <taxon>Amphipoda</taxon>
        <taxon>Amphilochidea</taxon>
        <taxon>Lysianassida</taxon>
        <taxon>Lysianassidira</taxon>
        <taxon>Lysianassoidea</taxon>
        <taxon>Lysianassidae</taxon>
        <taxon>Hirondellea</taxon>
    </lineage>
</organism>
<evidence type="ECO:0000256" key="7">
    <source>
        <dbReference type="ARBA" id="ARBA00023128"/>
    </source>
</evidence>
<dbReference type="GO" id="GO:0005759">
    <property type="term" value="C:mitochondrial matrix"/>
    <property type="evidence" value="ECO:0007669"/>
    <property type="project" value="UniProtKB-SubCell"/>
</dbReference>
<evidence type="ECO:0000256" key="9">
    <source>
        <dbReference type="ARBA" id="ARBA00051775"/>
    </source>
</evidence>
<dbReference type="CDD" id="cd06849">
    <property type="entry name" value="lipoyl_domain"/>
    <property type="match status" value="1"/>
</dbReference>
<dbReference type="FunFam" id="2.40.50.100:FF:000013">
    <property type="entry name" value="Dihydrolipoamide acetyltransferase component of pyruvate dehydrogenase complex"/>
    <property type="match status" value="1"/>
</dbReference>
<keyword evidence="4 10" id="KW-0808">Transferase</keyword>
<evidence type="ECO:0000259" key="11">
    <source>
        <dbReference type="PROSITE" id="PS50968"/>
    </source>
</evidence>
<accession>A0A2P2I5V4</accession>
<evidence type="ECO:0000256" key="1">
    <source>
        <dbReference type="ARBA" id="ARBA00001938"/>
    </source>
</evidence>
<dbReference type="FunFam" id="3.30.559.10:FF:000027">
    <property type="entry name" value="Dihydrolipoamide acetyltransferase component of pyruvate dehydrogenase complex"/>
    <property type="match status" value="1"/>
</dbReference>
<evidence type="ECO:0000256" key="4">
    <source>
        <dbReference type="ARBA" id="ARBA00022679"/>
    </source>
</evidence>
<dbReference type="Gene3D" id="2.40.50.100">
    <property type="match status" value="1"/>
</dbReference>
<dbReference type="PANTHER" id="PTHR43178:SF5">
    <property type="entry name" value="LIPOAMIDE ACYLTRANSFERASE COMPONENT OF BRANCHED-CHAIN ALPHA-KETO ACID DEHYDROGENASE COMPLEX, MITOCHONDRIAL"/>
    <property type="match status" value="1"/>
</dbReference>
<evidence type="ECO:0000256" key="3">
    <source>
        <dbReference type="ARBA" id="ARBA00007317"/>
    </source>
</evidence>
<comment type="subcellular location">
    <subcellularLocation>
        <location evidence="2">Mitochondrion matrix</location>
    </subcellularLocation>
</comment>
<keyword evidence="8 10" id="KW-0012">Acyltransferase</keyword>
<evidence type="ECO:0000256" key="10">
    <source>
        <dbReference type="RuleBase" id="RU003423"/>
    </source>
</evidence>
<dbReference type="EC" id="2.3.1.-" evidence="10"/>
<dbReference type="InterPro" id="IPR036625">
    <property type="entry name" value="E3-bd_dom_sf"/>
</dbReference>
<dbReference type="SUPFAM" id="SSF52777">
    <property type="entry name" value="CoA-dependent acyltransferases"/>
    <property type="match status" value="1"/>
</dbReference>
<keyword evidence="5 10" id="KW-0450">Lipoyl</keyword>
<dbReference type="EMBL" id="IACF01003788">
    <property type="protein sequence ID" value="LAB69397.1"/>
    <property type="molecule type" value="mRNA"/>
</dbReference>
<dbReference type="FunFam" id="4.10.320.10:FF:000002">
    <property type="entry name" value="Dihydrolipoamide acetyltransferase component of pyruvate dehydrogenase complex"/>
    <property type="match status" value="1"/>
</dbReference>